<dbReference type="Pfam" id="PF02197">
    <property type="entry name" value="RIIa"/>
    <property type="match status" value="1"/>
</dbReference>
<dbReference type="SMART" id="SM00394">
    <property type="entry name" value="RIIa"/>
    <property type="match status" value="1"/>
</dbReference>
<dbReference type="SUPFAM" id="SSF47391">
    <property type="entry name" value="Dimerization-anchoring domain of cAMP-dependent PK regulatory subunit"/>
    <property type="match status" value="1"/>
</dbReference>
<keyword evidence="4" id="KW-1185">Reference proteome</keyword>
<dbReference type="CDD" id="cd12099">
    <property type="entry name" value="DD_RII_PKA"/>
    <property type="match status" value="1"/>
</dbReference>
<proteinExistence type="predicted"/>
<sequence>MSRQGKFKVPDEFRSIVLDLTVKYLMEQPKDVIEFALQHFSKLKAERDQKAAAAATSKPPPEENLSDDDEGGNQYLQRHMTLKKMMTTQLLSELLTVLSAWNAASIITFLRCSAKTEKIIHGIELFFPSTLQMSSERVL</sequence>
<accession>A0A6H5H3F5</accession>
<dbReference type="AlphaFoldDB" id="A0A6H5H3F5"/>
<feature type="non-terminal residue" evidence="3">
    <location>
        <position position="139"/>
    </location>
</feature>
<reference evidence="3 4" key="1">
    <citation type="submission" date="2020-02" db="EMBL/GenBank/DDBJ databases">
        <authorList>
            <person name="Ferguson B K."/>
        </authorList>
    </citation>
    <scope>NUCLEOTIDE SEQUENCE [LARGE SCALE GENOMIC DNA]</scope>
</reference>
<feature type="domain" description="RIIa" evidence="2">
    <location>
        <begin position="11"/>
        <end position="48"/>
    </location>
</feature>
<dbReference type="Gene3D" id="1.20.890.10">
    <property type="entry name" value="cAMP-dependent protein kinase regulatory subunit, dimerization-anchoring domain"/>
    <property type="match status" value="1"/>
</dbReference>
<evidence type="ECO:0000256" key="1">
    <source>
        <dbReference type="SAM" id="MobiDB-lite"/>
    </source>
</evidence>
<dbReference type="Proteomes" id="UP000479000">
    <property type="component" value="Unassembled WGS sequence"/>
</dbReference>
<evidence type="ECO:0000313" key="3">
    <source>
        <dbReference type="EMBL" id="CAB0011723.1"/>
    </source>
</evidence>
<feature type="region of interest" description="Disordered" evidence="1">
    <location>
        <begin position="48"/>
        <end position="73"/>
    </location>
</feature>
<dbReference type="OrthoDB" id="417078at2759"/>
<dbReference type="InterPro" id="IPR003117">
    <property type="entry name" value="cAMP_dep_PK_reg_su_I/II_a/b"/>
</dbReference>
<name>A0A6H5H3F5_9HEMI</name>
<organism evidence="3 4">
    <name type="scientific">Nesidiocoris tenuis</name>
    <dbReference type="NCBI Taxonomy" id="355587"/>
    <lineage>
        <taxon>Eukaryota</taxon>
        <taxon>Metazoa</taxon>
        <taxon>Ecdysozoa</taxon>
        <taxon>Arthropoda</taxon>
        <taxon>Hexapoda</taxon>
        <taxon>Insecta</taxon>
        <taxon>Pterygota</taxon>
        <taxon>Neoptera</taxon>
        <taxon>Paraneoptera</taxon>
        <taxon>Hemiptera</taxon>
        <taxon>Heteroptera</taxon>
        <taxon>Panheteroptera</taxon>
        <taxon>Cimicomorpha</taxon>
        <taxon>Miridae</taxon>
        <taxon>Dicyphina</taxon>
        <taxon>Nesidiocoris</taxon>
    </lineage>
</organism>
<dbReference type="EMBL" id="CADCXU010024259">
    <property type="protein sequence ID" value="CAB0011723.1"/>
    <property type="molecule type" value="Genomic_DNA"/>
</dbReference>
<gene>
    <name evidence="3" type="ORF">NTEN_LOCUS16624</name>
</gene>
<protein>
    <recommendedName>
        <fullName evidence="2">RIIa domain-containing protein</fullName>
    </recommendedName>
</protein>
<evidence type="ECO:0000259" key="2">
    <source>
        <dbReference type="SMART" id="SM00394"/>
    </source>
</evidence>
<evidence type="ECO:0000313" key="4">
    <source>
        <dbReference type="Proteomes" id="UP000479000"/>
    </source>
</evidence>